<sequence length="75" mass="8352">MDAKEPMKIKEQEKQILVDTDYALKLYIKAHNQDLDLREQQLSGSYKPSVQLKQGGTSYVGGMALALGLAVCSFF</sequence>
<keyword evidence="2" id="KW-1185">Reference proteome</keyword>
<accession>A0A3M6UD41</accession>
<dbReference type="AlphaFoldDB" id="A0A3M6UD41"/>
<name>A0A3M6UD41_POCDA</name>
<reference evidence="1 2" key="1">
    <citation type="journal article" date="2018" name="Sci. Rep.">
        <title>Comparative analysis of the Pocillopora damicornis genome highlights role of immune system in coral evolution.</title>
        <authorList>
            <person name="Cunning R."/>
            <person name="Bay R.A."/>
            <person name="Gillette P."/>
            <person name="Baker A.C."/>
            <person name="Traylor-Knowles N."/>
        </authorList>
    </citation>
    <scope>NUCLEOTIDE SEQUENCE [LARGE SCALE GENOMIC DNA]</scope>
    <source>
        <strain evidence="1">RSMAS</strain>
        <tissue evidence="1">Whole animal</tissue>
    </source>
</reference>
<proteinExistence type="predicted"/>
<dbReference type="EMBL" id="RCHS01001748">
    <property type="protein sequence ID" value="RMX51590.1"/>
    <property type="molecule type" value="Genomic_DNA"/>
</dbReference>
<evidence type="ECO:0000313" key="2">
    <source>
        <dbReference type="Proteomes" id="UP000275408"/>
    </source>
</evidence>
<dbReference type="Proteomes" id="UP000275408">
    <property type="component" value="Unassembled WGS sequence"/>
</dbReference>
<gene>
    <name evidence="1" type="ORF">pdam_00017724</name>
</gene>
<comment type="caution">
    <text evidence="1">The sequence shown here is derived from an EMBL/GenBank/DDBJ whole genome shotgun (WGS) entry which is preliminary data.</text>
</comment>
<organism evidence="1 2">
    <name type="scientific">Pocillopora damicornis</name>
    <name type="common">Cauliflower coral</name>
    <name type="synonym">Millepora damicornis</name>
    <dbReference type="NCBI Taxonomy" id="46731"/>
    <lineage>
        <taxon>Eukaryota</taxon>
        <taxon>Metazoa</taxon>
        <taxon>Cnidaria</taxon>
        <taxon>Anthozoa</taxon>
        <taxon>Hexacorallia</taxon>
        <taxon>Scleractinia</taxon>
        <taxon>Astrocoeniina</taxon>
        <taxon>Pocilloporidae</taxon>
        <taxon>Pocillopora</taxon>
    </lineage>
</organism>
<protein>
    <submittedName>
        <fullName evidence="1">Uncharacterized protein</fullName>
    </submittedName>
</protein>
<evidence type="ECO:0000313" key="1">
    <source>
        <dbReference type="EMBL" id="RMX51590.1"/>
    </source>
</evidence>